<dbReference type="EMBL" id="CP019062">
    <property type="protein sequence ID" value="AVF35726.1"/>
    <property type="molecule type" value="Genomic_DNA"/>
</dbReference>
<evidence type="ECO:0000313" key="1">
    <source>
        <dbReference type="EMBL" id="AVF35726.1"/>
    </source>
</evidence>
<organism evidence="1 2">
    <name type="scientific">Rahnella sikkimica</name>
    <dbReference type="NCBI Taxonomy" id="1805933"/>
    <lineage>
        <taxon>Bacteria</taxon>
        <taxon>Pseudomonadati</taxon>
        <taxon>Pseudomonadota</taxon>
        <taxon>Gammaproteobacteria</taxon>
        <taxon>Enterobacterales</taxon>
        <taxon>Yersiniaceae</taxon>
        <taxon>Rahnella</taxon>
    </lineage>
</organism>
<dbReference type="Proteomes" id="UP000239197">
    <property type="component" value="Chromosome"/>
</dbReference>
<reference evidence="2" key="1">
    <citation type="submission" date="2017-01" db="EMBL/GenBank/DDBJ databases">
        <title>Genome sequence of Rouxiella sp. ERMR1:05.</title>
        <authorList>
            <person name="Kumar R."/>
            <person name="Singh D."/>
            <person name="Kumar S."/>
        </authorList>
    </citation>
    <scope>NUCLEOTIDE SEQUENCE [LARGE SCALE GENOMIC DNA]</scope>
    <source>
        <strain evidence="2">ERMR1:05</strain>
    </source>
</reference>
<gene>
    <name evidence="1" type="ORF">BV494_12665</name>
</gene>
<dbReference type="AlphaFoldDB" id="A0A2L1URZ9"/>
<name>A0A2L1URZ9_9GAMM</name>
<sequence>MLSSNSPTETVQLRINQTINKRNNSRNFDALISPIAAKNTSKFRVFTVILLFHHLFDSQFSQKLTK</sequence>
<evidence type="ECO:0000313" key="2">
    <source>
        <dbReference type="Proteomes" id="UP000239197"/>
    </source>
</evidence>
<dbReference type="KEGG" id="rox:BV494_12665"/>
<protein>
    <submittedName>
        <fullName evidence="1">Uncharacterized protein</fullName>
    </submittedName>
</protein>
<keyword evidence="2" id="KW-1185">Reference proteome</keyword>
<accession>A0A2L1URZ9</accession>
<proteinExistence type="predicted"/>